<dbReference type="InterPro" id="IPR016162">
    <property type="entry name" value="Ald_DH_N"/>
</dbReference>
<reference evidence="8 9" key="1">
    <citation type="submission" date="2020-04" db="EMBL/GenBank/DDBJ databases">
        <authorList>
            <person name="Yoon J."/>
        </authorList>
    </citation>
    <scope>NUCLEOTIDE SEQUENCE [LARGE SCALE GENOMIC DNA]</scope>
    <source>
        <strain evidence="8 9">KMU-166</strain>
    </source>
</reference>
<dbReference type="Pfam" id="PF00171">
    <property type="entry name" value="Aldedh"/>
    <property type="match status" value="1"/>
</dbReference>
<dbReference type="RefSeq" id="WP_168448691.1">
    <property type="nucleotide sequence ID" value="NZ_JAAWWK010000001.1"/>
</dbReference>
<dbReference type="Gene3D" id="3.40.309.10">
    <property type="entry name" value="Aldehyde Dehydrogenase, Chain A, domain 2"/>
    <property type="match status" value="1"/>
</dbReference>
<dbReference type="InterPro" id="IPR029510">
    <property type="entry name" value="Ald_DH_CS_GLU"/>
</dbReference>
<evidence type="ECO:0000313" key="8">
    <source>
        <dbReference type="EMBL" id="NKI16156.1"/>
    </source>
</evidence>
<dbReference type="PANTHER" id="PTHR43570:SF20">
    <property type="entry name" value="ALDEHYDE DEHYDROGENASE ALDX-RELATED"/>
    <property type="match status" value="1"/>
</dbReference>
<evidence type="ECO:0000256" key="5">
    <source>
        <dbReference type="PROSITE-ProRule" id="PRU10007"/>
    </source>
</evidence>
<keyword evidence="9" id="KW-1185">Reference proteome</keyword>
<dbReference type="PROSITE" id="PS00687">
    <property type="entry name" value="ALDEHYDE_DEHYDR_GLU"/>
    <property type="match status" value="1"/>
</dbReference>
<dbReference type="PROSITE" id="PS50007">
    <property type="entry name" value="PIPLC_X_DOMAIN"/>
    <property type="match status" value="1"/>
</dbReference>
<dbReference type="EMBL" id="JAAWWK010000001">
    <property type="protein sequence ID" value="NKI16156.1"/>
    <property type="molecule type" value="Genomic_DNA"/>
</dbReference>
<evidence type="ECO:0000256" key="4">
    <source>
        <dbReference type="PIRNR" id="PIRNR036492"/>
    </source>
</evidence>
<dbReference type="SUPFAM" id="SSF53720">
    <property type="entry name" value="ALDH-like"/>
    <property type="match status" value="1"/>
</dbReference>
<evidence type="ECO:0000256" key="1">
    <source>
        <dbReference type="ARBA" id="ARBA00009986"/>
    </source>
</evidence>
<organism evidence="8 9">
    <name type="scientific">Spongiibacter thalassae</name>
    <dbReference type="NCBI Taxonomy" id="2721624"/>
    <lineage>
        <taxon>Bacteria</taxon>
        <taxon>Pseudomonadati</taxon>
        <taxon>Pseudomonadota</taxon>
        <taxon>Gammaproteobacteria</taxon>
        <taxon>Cellvibrionales</taxon>
        <taxon>Spongiibacteraceae</taxon>
        <taxon>Spongiibacter</taxon>
    </lineage>
</organism>
<accession>A0ABX1GB59</accession>
<name>A0ABX1GB59_9GAMM</name>
<gene>
    <name evidence="8" type="ORF">HCU74_01865</name>
</gene>
<keyword evidence="2 4" id="KW-0560">Oxidoreductase</keyword>
<sequence>MISTIQQNVTTGELDMDTAVAQSITDIFHTQRAAHQALPMPDRNWRLARIARCVDFVVEQQEAIVEATIADWQHKPASFVKAMELLPVLNHAKHIRKHLAGWMKDAPRAADFPFNLMGAKAFVRYQPLGVVGVMVPWNGPVAMAMVAAMDAFSAGNRCMVKISEFSPHVAAMLEQQIPQYFDSSELAIVTGELEVSQQFAALPFDHLMYTGSSGTARHIMAAAAKNLTPVTLELGGKSPVIVDSDCDIDYAAQRTMSGRLINTGQGCITPDYVLIEAARLEDFLAAAEAATREMYPLSLGGRDYAAIATDAHYQRMLSLRQEALDSGCRCIEIDVGGESAKRQVNPLIVVNPPADSRLATEEIFGPILVVFTCDGLQGAIDHINRGEKPLALYYFGNESDKQQQVLDQTSAGGVAINEVMMQLMMSQLPFGGVGHSGMGSYWGGRAGFDRFSHAKSVFRQGWYKKLGAMMDPPYGSTMENMLKMQLKKPK</sequence>
<evidence type="ECO:0000256" key="6">
    <source>
        <dbReference type="RuleBase" id="RU003345"/>
    </source>
</evidence>
<keyword evidence="3" id="KW-0520">NAD</keyword>
<dbReference type="InterPro" id="IPR015590">
    <property type="entry name" value="Aldehyde_DH_dom"/>
</dbReference>
<comment type="similarity">
    <text evidence="1 4 6">Belongs to the aldehyde dehydrogenase family.</text>
</comment>
<evidence type="ECO:0000259" key="7">
    <source>
        <dbReference type="Pfam" id="PF00171"/>
    </source>
</evidence>
<feature type="domain" description="Aldehyde dehydrogenase" evidence="7">
    <location>
        <begin position="34"/>
        <end position="457"/>
    </location>
</feature>
<evidence type="ECO:0000256" key="2">
    <source>
        <dbReference type="ARBA" id="ARBA00023002"/>
    </source>
</evidence>
<comment type="caution">
    <text evidence="8">The sequence shown here is derived from an EMBL/GenBank/DDBJ whole genome shotgun (WGS) entry which is preliminary data.</text>
</comment>
<feature type="active site" evidence="5">
    <location>
        <position position="233"/>
    </location>
</feature>
<dbReference type="InterPro" id="IPR012394">
    <property type="entry name" value="Aldehyde_DH_NAD(P)"/>
</dbReference>
<dbReference type="InterPro" id="IPR016163">
    <property type="entry name" value="Ald_DH_C"/>
</dbReference>
<evidence type="ECO:0000256" key="3">
    <source>
        <dbReference type="ARBA" id="ARBA00023027"/>
    </source>
</evidence>
<dbReference type="PIRSF" id="PIRSF036492">
    <property type="entry name" value="ALDH"/>
    <property type="match status" value="1"/>
</dbReference>
<proteinExistence type="inferred from homology"/>
<protein>
    <recommendedName>
        <fullName evidence="4">Aldehyde dehydrogenase</fullName>
    </recommendedName>
</protein>
<dbReference type="PANTHER" id="PTHR43570">
    <property type="entry name" value="ALDEHYDE DEHYDROGENASE"/>
    <property type="match status" value="1"/>
</dbReference>
<dbReference type="Gene3D" id="3.40.605.10">
    <property type="entry name" value="Aldehyde Dehydrogenase, Chain A, domain 1"/>
    <property type="match status" value="1"/>
</dbReference>
<evidence type="ECO:0000313" key="9">
    <source>
        <dbReference type="Proteomes" id="UP000765845"/>
    </source>
</evidence>
<dbReference type="Proteomes" id="UP000765845">
    <property type="component" value="Unassembled WGS sequence"/>
</dbReference>
<dbReference type="InterPro" id="IPR016161">
    <property type="entry name" value="Ald_DH/histidinol_DH"/>
</dbReference>